<feature type="region of interest" description="Disordered" evidence="2">
    <location>
        <begin position="1"/>
        <end position="29"/>
    </location>
</feature>
<feature type="region of interest" description="Disordered" evidence="2">
    <location>
        <begin position="223"/>
        <end position="244"/>
    </location>
</feature>
<dbReference type="InterPro" id="IPR036259">
    <property type="entry name" value="MFS_trans_sf"/>
</dbReference>
<feature type="transmembrane region" description="Helical" evidence="3">
    <location>
        <begin position="107"/>
        <end position="123"/>
    </location>
</feature>
<keyword evidence="3" id="KW-1133">Transmembrane helix</keyword>
<dbReference type="Pfam" id="PF13347">
    <property type="entry name" value="MFS_2"/>
    <property type="match status" value="1"/>
</dbReference>
<evidence type="ECO:0000256" key="2">
    <source>
        <dbReference type="SAM" id="MobiDB-lite"/>
    </source>
</evidence>
<dbReference type="GO" id="GO:0015293">
    <property type="term" value="F:symporter activity"/>
    <property type="evidence" value="ECO:0007669"/>
    <property type="project" value="InterPro"/>
</dbReference>
<dbReference type="SUPFAM" id="SSF103473">
    <property type="entry name" value="MFS general substrate transporter"/>
    <property type="match status" value="1"/>
</dbReference>
<keyword evidence="3" id="KW-0472">Membrane</keyword>
<reference evidence="4" key="1">
    <citation type="submission" date="2021-01" db="EMBL/GenBank/DDBJ databases">
        <title>Genome sequence of Phenylobacterium sp. 20VBR1 isolated from a valley glaceir, Ny-Alesund, Svalbard.</title>
        <authorList>
            <person name="Thomas F.A."/>
            <person name="Krishnan K.P."/>
            <person name="Sinha R.K."/>
        </authorList>
    </citation>
    <scope>NUCLEOTIDE SEQUENCE</scope>
    <source>
        <strain evidence="4">20VBR1</strain>
    </source>
</reference>
<dbReference type="PANTHER" id="PTHR11328">
    <property type="entry name" value="MAJOR FACILITATOR SUPERFAMILY DOMAIN-CONTAINING PROTEIN"/>
    <property type="match status" value="1"/>
</dbReference>
<feature type="transmembrane region" description="Helical" evidence="3">
    <location>
        <begin position="64"/>
        <end position="86"/>
    </location>
</feature>
<comment type="similarity">
    <text evidence="1">Belongs to the sodium:galactoside symporter (TC 2.A.2) family.</text>
</comment>
<organism evidence="4">
    <name type="scientific">Phenylobacterium glaciei</name>
    <dbReference type="NCBI Taxonomy" id="2803784"/>
    <lineage>
        <taxon>Bacteria</taxon>
        <taxon>Pseudomonadati</taxon>
        <taxon>Pseudomonadota</taxon>
        <taxon>Alphaproteobacteria</taxon>
        <taxon>Caulobacterales</taxon>
        <taxon>Caulobacteraceae</taxon>
        <taxon>Phenylobacterium</taxon>
    </lineage>
</organism>
<feature type="transmembrane region" description="Helical" evidence="3">
    <location>
        <begin position="129"/>
        <end position="149"/>
    </location>
</feature>
<dbReference type="Gene3D" id="1.20.1250.20">
    <property type="entry name" value="MFS general substrate transporter like domains"/>
    <property type="match status" value="1"/>
</dbReference>
<sequence>MDSLAAGPAPSAHESPLSQDPSQPPAPPKLSVSTKLSYGVGSIAVGVSVLGLSATLLQPYLNRVIGLPAIWVGTAIMLTLMLDAVIDPAIGQWSDKLRTKWGRRHPLMYASAPLIAVACIAFWNSPSTWPVTTTGIFVIGMLVLLRLCVSLYEIPSSALAPELTSDYHQRTSLFSYRFFFGVVGAGNERGSVPGLPVAGGGRHPQQARLRRLRHPGGLCDGGLHPGLGVRHPPAHQGPLPATGP</sequence>
<dbReference type="GO" id="GO:0005886">
    <property type="term" value="C:plasma membrane"/>
    <property type="evidence" value="ECO:0007669"/>
    <property type="project" value="TreeGrafter"/>
</dbReference>
<accession>A0A974P4C1</accession>
<name>A0A974P4C1_9CAUL</name>
<evidence type="ECO:0000256" key="3">
    <source>
        <dbReference type="SAM" id="Phobius"/>
    </source>
</evidence>
<keyword evidence="3" id="KW-0812">Transmembrane</keyword>
<evidence type="ECO:0000256" key="1">
    <source>
        <dbReference type="ARBA" id="ARBA00009617"/>
    </source>
</evidence>
<evidence type="ECO:0000313" key="4">
    <source>
        <dbReference type="EMBL" id="QQZ50190.1"/>
    </source>
</evidence>
<proteinExistence type="inferred from homology"/>
<dbReference type="EMBL" id="CP068570">
    <property type="protein sequence ID" value="QQZ50190.1"/>
    <property type="molecule type" value="Genomic_DNA"/>
</dbReference>
<protein>
    <submittedName>
        <fullName evidence="4">MFS transporter</fullName>
    </submittedName>
</protein>
<dbReference type="GO" id="GO:0008643">
    <property type="term" value="P:carbohydrate transport"/>
    <property type="evidence" value="ECO:0007669"/>
    <property type="project" value="InterPro"/>
</dbReference>
<dbReference type="PANTHER" id="PTHR11328:SF24">
    <property type="entry name" value="MAJOR FACILITATOR SUPERFAMILY (MFS) PROFILE DOMAIN-CONTAINING PROTEIN"/>
    <property type="match status" value="1"/>
</dbReference>
<dbReference type="InterPro" id="IPR039672">
    <property type="entry name" value="MFS_2"/>
</dbReference>
<gene>
    <name evidence="4" type="ORF">JKL49_27385</name>
</gene>
<feature type="transmembrane region" description="Helical" evidence="3">
    <location>
        <begin position="36"/>
        <end position="58"/>
    </location>
</feature>
<dbReference type="AlphaFoldDB" id="A0A974P4C1"/>